<evidence type="ECO:0000313" key="3">
    <source>
        <dbReference type="EMBL" id="PTB50127.1"/>
    </source>
</evidence>
<name>A0A2T3ZZ85_TRIHA</name>
<feature type="chain" id="PRO_5015716330" evidence="2">
    <location>
        <begin position="34"/>
        <end position="75"/>
    </location>
</feature>
<keyword evidence="2" id="KW-0732">Signal</keyword>
<dbReference type="GeneID" id="36628392"/>
<organism evidence="3 4">
    <name type="scientific">Trichoderma harzianum CBS 226.95</name>
    <dbReference type="NCBI Taxonomy" id="983964"/>
    <lineage>
        <taxon>Eukaryota</taxon>
        <taxon>Fungi</taxon>
        <taxon>Dikarya</taxon>
        <taxon>Ascomycota</taxon>
        <taxon>Pezizomycotina</taxon>
        <taxon>Sordariomycetes</taxon>
        <taxon>Hypocreomycetidae</taxon>
        <taxon>Hypocreales</taxon>
        <taxon>Hypocreaceae</taxon>
        <taxon>Trichoderma</taxon>
    </lineage>
</organism>
<reference evidence="3 4" key="1">
    <citation type="submission" date="2016-07" db="EMBL/GenBank/DDBJ databases">
        <title>Multiple horizontal gene transfer events from other fungi enriched the ability of initially mycotrophic Trichoderma (Ascomycota) to feed on dead plant biomass.</title>
        <authorList>
            <consortium name="DOE Joint Genome Institute"/>
            <person name="Aerts A."/>
            <person name="Atanasova L."/>
            <person name="Chenthamara K."/>
            <person name="Zhang J."/>
            <person name="Grujic M."/>
            <person name="Henrissat B."/>
            <person name="Kuo A."/>
            <person name="Salamov A."/>
            <person name="Lipzen A."/>
            <person name="Labutti K."/>
            <person name="Barry K."/>
            <person name="Miao Y."/>
            <person name="Rahimi M.J."/>
            <person name="Shen Q."/>
            <person name="Grigoriev I.V."/>
            <person name="Kubicek C.P."/>
            <person name="Druzhinina I.S."/>
        </authorList>
    </citation>
    <scope>NUCLEOTIDE SEQUENCE [LARGE SCALE GENOMIC DNA]</scope>
    <source>
        <strain evidence="3 4">CBS 226.95</strain>
    </source>
</reference>
<evidence type="ECO:0000256" key="1">
    <source>
        <dbReference type="SAM" id="MobiDB-lite"/>
    </source>
</evidence>
<feature type="region of interest" description="Disordered" evidence="1">
    <location>
        <begin position="45"/>
        <end position="75"/>
    </location>
</feature>
<evidence type="ECO:0000256" key="2">
    <source>
        <dbReference type="SAM" id="SignalP"/>
    </source>
</evidence>
<dbReference type="Proteomes" id="UP000241690">
    <property type="component" value="Unassembled WGS sequence"/>
</dbReference>
<gene>
    <name evidence="3" type="ORF">M431DRAFT_512343</name>
</gene>
<dbReference type="EMBL" id="KZ679689">
    <property type="protein sequence ID" value="PTB50127.1"/>
    <property type="molecule type" value="Genomic_DNA"/>
</dbReference>
<feature type="compositionally biased region" description="Basic and acidic residues" evidence="1">
    <location>
        <begin position="48"/>
        <end position="75"/>
    </location>
</feature>
<feature type="signal peptide" evidence="2">
    <location>
        <begin position="1"/>
        <end position="33"/>
    </location>
</feature>
<evidence type="ECO:0000313" key="4">
    <source>
        <dbReference type="Proteomes" id="UP000241690"/>
    </source>
</evidence>
<dbReference type="AlphaFoldDB" id="A0A2T3ZZ85"/>
<dbReference type="RefSeq" id="XP_024769804.1">
    <property type="nucleotide sequence ID" value="XM_024919823.1"/>
</dbReference>
<accession>A0A2T3ZZ85</accession>
<protein>
    <submittedName>
        <fullName evidence="3">Uncharacterized protein</fullName>
    </submittedName>
</protein>
<proteinExistence type="predicted"/>
<sequence>MQFGLPRFVRCLSVTRWLCWVGGSATQAGSGYGKSVKLCNVPGLGSEETSKASKADAVSSEKARQSETKKKQNDG</sequence>
<keyword evidence="4" id="KW-1185">Reference proteome</keyword>